<sequence length="520" mass="58568">MLTQTDCTNMKEHLPDLKPAKHLSERVASTRIVFRVFDSGSFRGYNPVTGFEAVGFDERTCLDDKLAEAHLSWSNCTVVTPWLSTTRRWLWAVWEMNRRFGGNYSSSPIRKRPSSGIRVAVIDLDACRGDTKPPVHALSVLSPTSDLRKFANISDEILVYGRIPPAAIISIWTYEKTIGIVGLPTSISLHMPAGSYLAYRDVHARIVESLDNPPEGRSWLSEEGGEKCASIGICMLQGGYRRLEEQLDKMVGPVKATRVWAARMTRSSDDLMDSLSQEMGALSTDDGKGRAFSLQVNGGGSNSARAQTVEDAFAQMNKGASIFQKTITRARQDLIRTIQTDNTSTSSILDAYTALVAHHKSVHDRLSRCTSSNTSPFDQAFDQLLRLELSCFQAQQQCYEALIVRLARQKIEHLRSVALEFSRTVPLGLVDRFNVDRFDWVLMKWSMMECVDVWLVPLEKKLDGLEDKAVPGLVLRAKIGWLGNEKEYPRWWDSWGTQLTIHKTEQTRGERYYTYLANEA</sequence>
<gene>
    <name evidence="2" type="ORF">RDB_LOCUS114179</name>
</gene>
<dbReference type="Proteomes" id="UP000663831">
    <property type="component" value="Unassembled WGS sequence"/>
</dbReference>
<reference evidence="2" key="1">
    <citation type="submission" date="2021-01" db="EMBL/GenBank/DDBJ databases">
        <authorList>
            <person name="Kaushik A."/>
        </authorList>
    </citation>
    <scope>NUCLEOTIDE SEQUENCE</scope>
    <source>
        <strain evidence="2">AG3-1AP</strain>
    </source>
</reference>
<name>A0A8H3HCF0_9AGAM</name>
<accession>A0A8H3HCF0</accession>
<evidence type="ECO:0000313" key="3">
    <source>
        <dbReference type="Proteomes" id="UP000663831"/>
    </source>
</evidence>
<dbReference type="EMBL" id="CAJMWV010004286">
    <property type="protein sequence ID" value="CAE6496325.1"/>
    <property type="molecule type" value="Genomic_DNA"/>
</dbReference>
<evidence type="ECO:0000313" key="2">
    <source>
        <dbReference type="EMBL" id="CAE6496325.1"/>
    </source>
</evidence>
<dbReference type="AlphaFoldDB" id="A0A8H3HCF0"/>
<comment type="caution">
    <text evidence="2">The sequence shown here is derived from an EMBL/GenBank/DDBJ whole genome shotgun (WGS) entry which is preliminary data.</text>
</comment>
<organism evidence="2 3">
    <name type="scientific">Rhizoctonia solani</name>
    <dbReference type="NCBI Taxonomy" id="456999"/>
    <lineage>
        <taxon>Eukaryota</taxon>
        <taxon>Fungi</taxon>
        <taxon>Dikarya</taxon>
        <taxon>Basidiomycota</taxon>
        <taxon>Agaricomycotina</taxon>
        <taxon>Agaricomycetes</taxon>
        <taxon>Cantharellales</taxon>
        <taxon>Ceratobasidiaceae</taxon>
        <taxon>Rhizoctonia</taxon>
    </lineage>
</organism>
<dbReference type="Pfam" id="PF24494">
    <property type="entry name" value="DUF7587"/>
    <property type="match status" value="1"/>
</dbReference>
<evidence type="ECO:0000259" key="1">
    <source>
        <dbReference type="Pfam" id="PF24494"/>
    </source>
</evidence>
<dbReference type="InterPro" id="IPR056009">
    <property type="entry name" value="DUF7587"/>
</dbReference>
<protein>
    <recommendedName>
        <fullName evidence="1">DUF7587 domain-containing protein</fullName>
    </recommendedName>
</protein>
<proteinExistence type="predicted"/>
<feature type="domain" description="DUF7587" evidence="1">
    <location>
        <begin position="30"/>
        <end position="175"/>
    </location>
</feature>